<proteinExistence type="predicted"/>
<feature type="compositionally biased region" description="Low complexity" evidence="1">
    <location>
        <begin position="549"/>
        <end position="570"/>
    </location>
</feature>
<dbReference type="EMBL" id="ML014156">
    <property type="protein sequence ID" value="RKP01967.1"/>
    <property type="molecule type" value="Genomic_DNA"/>
</dbReference>
<protein>
    <submittedName>
        <fullName evidence="2">Uncharacterized protein</fullName>
    </submittedName>
</protein>
<feature type="region of interest" description="Disordered" evidence="1">
    <location>
        <begin position="540"/>
        <end position="574"/>
    </location>
</feature>
<dbReference type="AlphaFoldDB" id="A0A4P9X9F0"/>
<evidence type="ECO:0000313" key="2">
    <source>
        <dbReference type="EMBL" id="RKP01967.1"/>
    </source>
</evidence>
<keyword evidence="3" id="KW-1185">Reference proteome</keyword>
<evidence type="ECO:0000313" key="3">
    <source>
        <dbReference type="Proteomes" id="UP000274922"/>
    </source>
</evidence>
<name>A0A4P9X9F0_9FUNG</name>
<organism evidence="2 3">
    <name type="scientific">Caulochytrium protostelioides</name>
    <dbReference type="NCBI Taxonomy" id="1555241"/>
    <lineage>
        <taxon>Eukaryota</taxon>
        <taxon>Fungi</taxon>
        <taxon>Fungi incertae sedis</taxon>
        <taxon>Chytridiomycota</taxon>
        <taxon>Chytridiomycota incertae sedis</taxon>
        <taxon>Chytridiomycetes</taxon>
        <taxon>Caulochytriales</taxon>
        <taxon>Caulochytriaceae</taxon>
        <taxon>Caulochytrium</taxon>
    </lineage>
</organism>
<dbReference type="Proteomes" id="UP000274922">
    <property type="component" value="Unassembled WGS sequence"/>
</dbReference>
<gene>
    <name evidence="2" type="ORF">CXG81DRAFT_18325</name>
</gene>
<reference evidence="3" key="1">
    <citation type="journal article" date="2018" name="Nat. Microbiol.">
        <title>Leveraging single-cell genomics to expand the fungal tree of life.</title>
        <authorList>
            <person name="Ahrendt S.R."/>
            <person name="Quandt C.A."/>
            <person name="Ciobanu D."/>
            <person name="Clum A."/>
            <person name="Salamov A."/>
            <person name="Andreopoulos B."/>
            <person name="Cheng J.F."/>
            <person name="Woyke T."/>
            <person name="Pelin A."/>
            <person name="Henrissat B."/>
            <person name="Reynolds N.K."/>
            <person name="Benny G.L."/>
            <person name="Smith M.E."/>
            <person name="James T.Y."/>
            <person name="Grigoriev I.V."/>
        </authorList>
    </citation>
    <scope>NUCLEOTIDE SEQUENCE [LARGE SCALE GENOMIC DNA]</scope>
    <source>
        <strain evidence="3">ATCC 52028</strain>
    </source>
</reference>
<sequence length="602" mass="65279">MGHANSDLADPPFCLDRIIYLEHRFTPPIPAKRRRHQTQAVLAPRQVSPHLASPRFVCNSRKQRANPTLLHAISPMPSCPLRTLAYIVLNRSQPWQIEAVSPATGDIFEIDDAERDALRGKPLSALLPSLTTLPPCDDCTRYRIYSVPRRPRTSDPGARDSTETPLHVDPAVADTRNTTATGVEHRLLIHGCLHTSLNAQQGPLMLLRNVTALNVLVPCADLPQRADGWLLTWLPRAAKTCRDAGQAAALTPPAYWLLGAAAETPTDRPHPSVPDHAPEQAARVVARIDPAPGQIAVCLTRFGIVDYAYPNAFLGTTAAAMTGQSLMHWIASEDVGRLCQGMHRACQTSFARFPVRWRSGRDADLRRPRGSLPDASVDATDCRAGGIEHQDGDEAAALKGFTWVEFCVTLDDGMPICVLRALTDPIAVQVDAATTSPSTTLDKHRAEAVHGPESALATAGPDLQQRSGLIRFPGDVSTDPGPGSLIAWPPPIARWLDHPLRGIHGLLLPFMHPVHTVASLASTLMSLSIPVYPTQPLPASMNLVDGTDRTSGAPRRPASSSNPAPLSPSSQKVTRPRGIYLQQYVHHVRRNVLGWMGWGSGD</sequence>
<evidence type="ECO:0000256" key="1">
    <source>
        <dbReference type="SAM" id="MobiDB-lite"/>
    </source>
</evidence>
<accession>A0A4P9X9F0</accession>